<dbReference type="GeneID" id="25326144"/>
<name>A0A0D2EJE6_9EURO</name>
<feature type="transmembrane region" description="Helical" evidence="2">
    <location>
        <begin position="12"/>
        <end position="33"/>
    </location>
</feature>
<accession>A0A0D2EJE6</accession>
<evidence type="ECO:0000259" key="3">
    <source>
        <dbReference type="Pfam" id="PF14342"/>
    </source>
</evidence>
<feature type="domain" description="DUF4396" evidence="3">
    <location>
        <begin position="178"/>
        <end position="319"/>
    </location>
</feature>
<sequence>MASSELYHQPTALIVISSVSIGLGAIAAAWILLDIIWRRGWRSMMYIMIPVYVINALYLWPITLWVYIKYGRPPPPQKYGETGTQEVHQPPTANVSGTAGEETARHMDRRNIIDGLPNTEGDGEQNDLETGIPREHEANEYYHSAENEDYQKESAGDGEQREHLEHHHKDSGRPMFVTVTVGVCHCGAGCVLGDIVGEWLVYGTNAAFGTPPRLLWAEMLVDFGFAFAFGIIFQYFSIAPMANEYGPKIVYRALKADALSLLFFEIGLFGWMAIFQIAIFQWGLEMPTVTYWWMMQIGMFLGHWTGVPINWWLIKTGVKMPCA</sequence>
<keyword evidence="5" id="KW-1185">Reference proteome</keyword>
<feature type="compositionally biased region" description="Polar residues" evidence="1">
    <location>
        <begin position="82"/>
        <end position="97"/>
    </location>
</feature>
<feature type="transmembrane region" description="Helical" evidence="2">
    <location>
        <begin position="258"/>
        <end position="279"/>
    </location>
</feature>
<protein>
    <recommendedName>
        <fullName evidence="3">DUF4396 domain-containing protein</fullName>
    </recommendedName>
</protein>
<keyword evidence="2" id="KW-0812">Transmembrane</keyword>
<feature type="transmembrane region" description="Helical" evidence="2">
    <location>
        <begin position="291"/>
        <end position="314"/>
    </location>
</feature>
<evidence type="ECO:0000313" key="5">
    <source>
        <dbReference type="Proteomes" id="UP000054342"/>
    </source>
</evidence>
<evidence type="ECO:0000313" key="4">
    <source>
        <dbReference type="EMBL" id="KIW55498.1"/>
    </source>
</evidence>
<feature type="transmembrane region" description="Helical" evidence="2">
    <location>
        <begin position="176"/>
        <end position="202"/>
    </location>
</feature>
<dbReference type="SUPFAM" id="SSF103473">
    <property type="entry name" value="MFS general substrate transporter"/>
    <property type="match status" value="1"/>
</dbReference>
<reference evidence="4 5" key="1">
    <citation type="submission" date="2015-01" db="EMBL/GenBank/DDBJ databases">
        <title>The Genome Sequence of Exophiala xenobiotica CBS118157.</title>
        <authorList>
            <consortium name="The Broad Institute Genomics Platform"/>
            <person name="Cuomo C."/>
            <person name="de Hoog S."/>
            <person name="Gorbushina A."/>
            <person name="Stielow B."/>
            <person name="Teixiera M."/>
            <person name="Abouelleil A."/>
            <person name="Chapman S.B."/>
            <person name="Priest M."/>
            <person name="Young S.K."/>
            <person name="Wortman J."/>
            <person name="Nusbaum C."/>
            <person name="Birren B."/>
        </authorList>
    </citation>
    <scope>NUCLEOTIDE SEQUENCE [LARGE SCALE GENOMIC DNA]</scope>
    <source>
        <strain evidence="4 5">CBS 118157</strain>
    </source>
</reference>
<proteinExistence type="predicted"/>
<organism evidence="4 5">
    <name type="scientific">Exophiala xenobiotica</name>
    <dbReference type="NCBI Taxonomy" id="348802"/>
    <lineage>
        <taxon>Eukaryota</taxon>
        <taxon>Fungi</taxon>
        <taxon>Dikarya</taxon>
        <taxon>Ascomycota</taxon>
        <taxon>Pezizomycotina</taxon>
        <taxon>Eurotiomycetes</taxon>
        <taxon>Chaetothyriomycetidae</taxon>
        <taxon>Chaetothyriales</taxon>
        <taxon>Herpotrichiellaceae</taxon>
        <taxon>Exophiala</taxon>
    </lineage>
</organism>
<dbReference type="InterPro" id="IPR025509">
    <property type="entry name" value="DUF4396"/>
</dbReference>
<feature type="region of interest" description="Disordered" evidence="1">
    <location>
        <begin position="148"/>
        <end position="169"/>
    </location>
</feature>
<feature type="transmembrane region" description="Helical" evidence="2">
    <location>
        <begin position="45"/>
        <end position="68"/>
    </location>
</feature>
<evidence type="ECO:0000256" key="2">
    <source>
        <dbReference type="SAM" id="Phobius"/>
    </source>
</evidence>
<gene>
    <name evidence="4" type="ORF">PV05_04236</name>
</gene>
<dbReference type="AlphaFoldDB" id="A0A0D2EJE6"/>
<dbReference type="OrthoDB" id="5398702at2759"/>
<keyword evidence="2" id="KW-0472">Membrane</keyword>
<dbReference type="EMBL" id="KN847319">
    <property type="protein sequence ID" value="KIW55498.1"/>
    <property type="molecule type" value="Genomic_DNA"/>
</dbReference>
<dbReference type="HOGENOM" id="CLU_030096_0_0_1"/>
<dbReference type="InterPro" id="IPR036259">
    <property type="entry name" value="MFS_trans_sf"/>
</dbReference>
<keyword evidence="2" id="KW-1133">Transmembrane helix</keyword>
<evidence type="ECO:0000256" key="1">
    <source>
        <dbReference type="SAM" id="MobiDB-lite"/>
    </source>
</evidence>
<dbReference type="Pfam" id="PF14342">
    <property type="entry name" value="DUF4396"/>
    <property type="match status" value="1"/>
</dbReference>
<dbReference type="Proteomes" id="UP000054342">
    <property type="component" value="Unassembled WGS sequence"/>
</dbReference>
<feature type="transmembrane region" description="Helical" evidence="2">
    <location>
        <begin position="214"/>
        <end position="237"/>
    </location>
</feature>
<dbReference type="STRING" id="348802.A0A0D2EJE6"/>
<dbReference type="RefSeq" id="XP_013316082.1">
    <property type="nucleotide sequence ID" value="XM_013460628.1"/>
</dbReference>
<feature type="region of interest" description="Disordered" evidence="1">
    <location>
        <begin position="78"/>
        <end position="104"/>
    </location>
</feature>